<dbReference type="GeneID" id="6082331"/>
<protein>
    <submittedName>
        <fullName evidence="1">Predicted protein</fullName>
    </submittedName>
</protein>
<evidence type="ECO:0000313" key="2">
    <source>
        <dbReference type="Proteomes" id="UP000001194"/>
    </source>
</evidence>
<evidence type="ECO:0000313" key="1">
    <source>
        <dbReference type="EMBL" id="EDR02580.1"/>
    </source>
</evidence>
<organism evidence="2">
    <name type="scientific">Laccaria bicolor (strain S238N-H82 / ATCC MYA-4686)</name>
    <name type="common">Bicoloured deceiver</name>
    <name type="synonym">Laccaria laccata var. bicolor</name>
    <dbReference type="NCBI Taxonomy" id="486041"/>
    <lineage>
        <taxon>Eukaryota</taxon>
        <taxon>Fungi</taxon>
        <taxon>Dikarya</taxon>
        <taxon>Basidiomycota</taxon>
        <taxon>Agaricomycotina</taxon>
        <taxon>Agaricomycetes</taxon>
        <taxon>Agaricomycetidae</taxon>
        <taxon>Agaricales</taxon>
        <taxon>Agaricineae</taxon>
        <taxon>Hydnangiaceae</taxon>
        <taxon>Laccaria</taxon>
    </lineage>
</organism>
<sequence>MTHASWADKDQNNWLDSHKAQFIEVNQWKAATKEFFPDMVKDFCEKWPVSPATPEEVEKASSEESATKKKHKKYDKRVRNWFHNNTRNMASNRGTHGILKVKAKPKMLQAWQAYHALTYHFSHPFLGTYEVIQFFELGNLSGTPFQSGCNTDPLGSIFCGLVLQISSDILSYKWRL</sequence>
<keyword evidence="2" id="KW-1185">Reference proteome</keyword>
<reference evidence="1 2" key="1">
    <citation type="journal article" date="2008" name="Nature">
        <title>The genome of Laccaria bicolor provides insights into mycorrhizal symbiosis.</title>
        <authorList>
            <person name="Martin F."/>
            <person name="Aerts A."/>
            <person name="Ahren D."/>
            <person name="Brun A."/>
            <person name="Danchin E.G.J."/>
            <person name="Duchaussoy F."/>
            <person name="Gibon J."/>
            <person name="Kohler A."/>
            <person name="Lindquist E."/>
            <person name="Pereda V."/>
            <person name="Salamov A."/>
            <person name="Shapiro H.J."/>
            <person name="Wuyts J."/>
            <person name="Blaudez D."/>
            <person name="Buee M."/>
            <person name="Brokstein P."/>
            <person name="Canbaeck B."/>
            <person name="Cohen D."/>
            <person name="Courty P.E."/>
            <person name="Coutinho P.M."/>
            <person name="Delaruelle C."/>
            <person name="Detter J.C."/>
            <person name="Deveau A."/>
            <person name="DiFazio S."/>
            <person name="Duplessis S."/>
            <person name="Fraissinet-Tachet L."/>
            <person name="Lucic E."/>
            <person name="Frey-Klett P."/>
            <person name="Fourrey C."/>
            <person name="Feussner I."/>
            <person name="Gay G."/>
            <person name="Grimwood J."/>
            <person name="Hoegger P.J."/>
            <person name="Jain P."/>
            <person name="Kilaru S."/>
            <person name="Labbe J."/>
            <person name="Lin Y.C."/>
            <person name="Legue V."/>
            <person name="Le Tacon F."/>
            <person name="Marmeisse R."/>
            <person name="Melayah D."/>
            <person name="Montanini B."/>
            <person name="Muratet M."/>
            <person name="Nehls U."/>
            <person name="Niculita-Hirzel H."/>
            <person name="Oudot-Le Secq M.P."/>
            <person name="Peter M."/>
            <person name="Quesneville H."/>
            <person name="Rajashekar B."/>
            <person name="Reich M."/>
            <person name="Rouhier N."/>
            <person name="Schmutz J."/>
            <person name="Yin T."/>
            <person name="Chalot M."/>
            <person name="Henrissat B."/>
            <person name="Kuees U."/>
            <person name="Lucas S."/>
            <person name="Van de Peer Y."/>
            <person name="Podila G.K."/>
            <person name="Polle A."/>
            <person name="Pukkila P.J."/>
            <person name="Richardson P.M."/>
            <person name="Rouze P."/>
            <person name="Sanders I.R."/>
            <person name="Stajich J.E."/>
            <person name="Tunlid A."/>
            <person name="Tuskan G."/>
            <person name="Grigoriev I.V."/>
        </authorList>
    </citation>
    <scope>NUCLEOTIDE SEQUENCE [LARGE SCALE GENOMIC DNA]</scope>
    <source>
        <strain evidence="2">S238N-H82 / ATCC MYA-4686</strain>
    </source>
</reference>
<dbReference type="RefSeq" id="XP_001886624.1">
    <property type="nucleotide sequence ID" value="XM_001886589.1"/>
</dbReference>
<name>B0DRS3_LACBS</name>
<accession>B0DRS3</accession>
<dbReference type="OrthoDB" id="10506322at2759"/>
<dbReference type="HOGENOM" id="CLU_1525416_0_0_1"/>
<dbReference type="InParanoid" id="B0DRS3"/>
<dbReference type="EMBL" id="DS547129">
    <property type="protein sequence ID" value="EDR02580.1"/>
    <property type="molecule type" value="Genomic_DNA"/>
</dbReference>
<dbReference type="Proteomes" id="UP000001194">
    <property type="component" value="Unassembled WGS sequence"/>
</dbReference>
<dbReference type="AlphaFoldDB" id="B0DRS3"/>
<dbReference type="KEGG" id="lbc:LACBIDRAFT_332154"/>
<proteinExistence type="predicted"/>
<gene>
    <name evidence="1" type="ORF">LACBIDRAFT_332154</name>
</gene>